<feature type="compositionally biased region" description="Polar residues" evidence="1">
    <location>
        <begin position="307"/>
        <end position="324"/>
    </location>
</feature>
<keyword evidence="3" id="KW-1185">Reference proteome</keyword>
<evidence type="ECO:0000256" key="1">
    <source>
        <dbReference type="SAM" id="MobiDB-lite"/>
    </source>
</evidence>
<organism evidence="2 3">
    <name type="scientific">Eumeta variegata</name>
    <name type="common">Bagworm moth</name>
    <name type="synonym">Eumeta japonica</name>
    <dbReference type="NCBI Taxonomy" id="151549"/>
    <lineage>
        <taxon>Eukaryota</taxon>
        <taxon>Metazoa</taxon>
        <taxon>Ecdysozoa</taxon>
        <taxon>Arthropoda</taxon>
        <taxon>Hexapoda</taxon>
        <taxon>Insecta</taxon>
        <taxon>Pterygota</taxon>
        <taxon>Neoptera</taxon>
        <taxon>Endopterygota</taxon>
        <taxon>Lepidoptera</taxon>
        <taxon>Glossata</taxon>
        <taxon>Ditrysia</taxon>
        <taxon>Tineoidea</taxon>
        <taxon>Psychidae</taxon>
        <taxon>Oiketicinae</taxon>
        <taxon>Eumeta</taxon>
    </lineage>
</organism>
<dbReference type="EMBL" id="BGZK01001393">
    <property type="protein sequence ID" value="GBP78935.1"/>
    <property type="molecule type" value="Genomic_DNA"/>
</dbReference>
<feature type="compositionally biased region" description="Basic and acidic residues" evidence="1">
    <location>
        <begin position="113"/>
        <end position="125"/>
    </location>
</feature>
<protein>
    <submittedName>
        <fullName evidence="2">Uncharacterized protein</fullName>
    </submittedName>
</protein>
<feature type="region of interest" description="Disordered" evidence="1">
    <location>
        <begin position="106"/>
        <end position="132"/>
    </location>
</feature>
<evidence type="ECO:0000313" key="2">
    <source>
        <dbReference type="EMBL" id="GBP78935.1"/>
    </source>
</evidence>
<proteinExistence type="predicted"/>
<dbReference type="Proteomes" id="UP000299102">
    <property type="component" value="Unassembled WGS sequence"/>
</dbReference>
<feature type="region of interest" description="Disordered" evidence="1">
    <location>
        <begin position="1"/>
        <end position="29"/>
    </location>
</feature>
<feature type="compositionally biased region" description="Low complexity" evidence="1">
    <location>
        <begin position="10"/>
        <end position="29"/>
    </location>
</feature>
<feature type="compositionally biased region" description="Pro residues" evidence="1">
    <location>
        <begin position="288"/>
        <end position="303"/>
    </location>
</feature>
<dbReference type="AlphaFoldDB" id="A0A4C1YX59"/>
<evidence type="ECO:0000313" key="3">
    <source>
        <dbReference type="Proteomes" id="UP000299102"/>
    </source>
</evidence>
<name>A0A4C1YX59_EUMVA</name>
<sequence>MSTSSGAHQAPVAPAATASRRSPRAAVNHHAAADAAVTLSFIYERTATRRPRHRLSARPTFYSCMRAWYTDRGRSGTGFTQIAATTPRYRYVYPRQPTIIFVKKSQLDASTSSRERGARQTDRRTHGQMGKRKTKRSYECSFCPFEDVINAQLIPFPHARARFRPPPPATHRENPKNIFPLMDFSCCILISCRRRKWVYRLDSAEQCSTLDVAFTLRQICYVQRYFILADSFIIRGGRIPTSVARVDPSKEIAYKNSTESAINIHHNRKVSTSDNRSAEFKPYSSSAPPSPRRPPLAPCPLAAPPSGQTETCSPASSDAQTVKP</sequence>
<feature type="region of interest" description="Disordered" evidence="1">
    <location>
        <begin position="268"/>
        <end position="324"/>
    </location>
</feature>
<accession>A0A4C1YX59</accession>
<reference evidence="2 3" key="1">
    <citation type="journal article" date="2019" name="Commun. Biol.">
        <title>The bagworm genome reveals a unique fibroin gene that provides high tensile strength.</title>
        <authorList>
            <person name="Kono N."/>
            <person name="Nakamura H."/>
            <person name="Ohtoshi R."/>
            <person name="Tomita M."/>
            <person name="Numata K."/>
            <person name="Arakawa K."/>
        </authorList>
    </citation>
    <scope>NUCLEOTIDE SEQUENCE [LARGE SCALE GENOMIC DNA]</scope>
</reference>
<gene>
    <name evidence="2" type="ORF">EVAR_57886_1</name>
</gene>
<comment type="caution">
    <text evidence="2">The sequence shown here is derived from an EMBL/GenBank/DDBJ whole genome shotgun (WGS) entry which is preliminary data.</text>
</comment>